<dbReference type="InterPro" id="IPR053729">
    <property type="entry name" value="MAD2L1BP_domain_sf"/>
</dbReference>
<dbReference type="HOGENOM" id="CLU_035340_1_0_1"/>
<accession>A0A0C2XYM2</accession>
<proteinExistence type="predicted"/>
<feature type="compositionally biased region" description="Polar residues" evidence="1">
    <location>
        <begin position="12"/>
        <end position="21"/>
    </location>
</feature>
<gene>
    <name evidence="2" type="ORF">M413DRAFT_444388</name>
</gene>
<dbReference type="STRING" id="686832.A0A0C2XYM2"/>
<reference evidence="3" key="2">
    <citation type="submission" date="2015-01" db="EMBL/GenBank/DDBJ databases">
        <title>Evolutionary Origins and Diversification of the Mycorrhizal Mutualists.</title>
        <authorList>
            <consortium name="DOE Joint Genome Institute"/>
            <consortium name="Mycorrhizal Genomics Consortium"/>
            <person name="Kohler A."/>
            <person name="Kuo A."/>
            <person name="Nagy L.G."/>
            <person name="Floudas D."/>
            <person name="Copeland A."/>
            <person name="Barry K.W."/>
            <person name="Cichocki N."/>
            <person name="Veneault-Fourrey C."/>
            <person name="LaButti K."/>
            <person name="Lindquist E.A."/>
            <person name="Lipzen A."/>
            <person name="Lundell T."/>
            <person name="Morin E."/>
            <person name="Murat C."/>
            <person name="Riley R."/>
            <person name="Ohm R."/>
            <person name="Sun H."/>
            <person name="Tunlid A."/>
            <person name="Henrissat B."/>
            <person name="Grigoriev I.V."/>
            <person name="Hibbett D.S."/>
            <person name="Martin F."/>
        </authorList>
    </citation>
    <scope>NUCLEOTIDE SEQUENCE [LARGE SCALE GENOMIC DNA]</scope>
    <source>
        <strain evidence="3">h7</strain>
    </source>
</reference>
<dbReference type="Gene3D" id="3.30.900.20">
    <property type="match status" value="1"/>
</dbReference>
<evidence type="ECO:0000313" key="3">
    <source>
        <dbReference type="Proteomes" id="UP000053424"/>
    </source>
</evidence>
<feature type="region of interest" description="Disordered" evidence="1">
    <location>
        <begin position="1"/>
        <end position="21"/>
    </location>
</feature>
<name>A0A0C2XYM2_HEBCY</name>
<organism evidence="2 3">
    <name type="scientific">Hebeloma cylindrosporum</name>
    <dbReference type="NCBI Taxonomy" id="76867"/>
    <lineage>
        <taxon>Eukaryota</taxon>
        <taxon>Fungi</taxon>
        <taxon>Dikarya</taxon>
        <taxon>Basidiomycota</taxon>
        <taxon>Agaricomycotina</taxon>
        <taxon>Agaricomycetes</taxon>
        <taxon>Agaricomycetidae</taxon>
        <taxon>Agaricales</taxon>
        <taxon>Agaricineae</taxon>
        <taxon>Hymenogastraceae</taxon>
        <taxon>Hebeloma</taxon>
    </lineage>
</organism>
<evidence type="ECO:0000256" key="1">
    <source>
        <dbReference type="SAM" id="MobiDB-lite"/>
    </source>
</evidence>
<dbReference type="OrthoDB" id="2387165at2759"/>
<evidence type="ECO:0000313" key="2">
    <source>
        <dbReference type="EMBL" id="KIM42718.1"/>
    </source>
</evidence>
<dbReference type="EMBL" id="KN831777">
    <property type="protein sequence ID" value="KIM42718.1"/>
    <property type="molecule type" value="Genomic_DNA"/>
</dbReference>
<feature type="compositionally biased region" description="Acidic residues" evidence="1">
    <location>
        <begin position="193"/>
        <end position="249"/>
    </location>
</feature>
<keyword evidence="3" id="KW-1185">Reference proteome</keyword>
<sequence>MPYLTPEALSPASKTVRTESNGRTGMYLFEDSVLDPGSTNAGKNSGGISEEEISNAYPVVRLDVERITDAIAGRLATSLLAHVLFLKNQVPFPVMQLGKIPGGNTSSRASKQRAELLASFDTISSHLDTTFSALSTALARCTNNQGRKLAQAHFAILVGPSIGTAKSKLIVGIDGLEARIWGSESGSTLSGADESDEEEADESQEDEDEEGGDSEEEPADSEDEDEELEDNEDQDEDGEQDEEDEEDEQDYSRVQSPPPPYLSRAEEQKFLQNADRLLARTLAAADAAGNGITSEMSPTQTHILIRAPRGFSHPAWIPRQNLTSSLDSSLQEFLGFSGLRDAGPEPNPSSKISRRSKVEGVWIAARSGIQPLRNVQARPGGPSKPQEDEDMIWWSWDGKFVGFADW</sequence>
<dbReference type="Proteomes" id="UP000053424">
    <property type="component" value="Unassembled WGS sequence"/>
</dbReference>
<reference evidence="2 3" key="1">
    <citation type="submission" date="2014-04" db="EMBL/GenBank/DDBJ databases">
        <authorList>
            <consortium name="DOE Joint Genome Institute"/>
            <person name="Kuo A."/>
            <person name="Gay G."/>
            <person name="Dore J."/>
            <person name="Kohler A."/>
            <person name="Nagy L.G."/>
            <person name="Floudas D."/>
            <person name="Copeland A."/>
            <person name="Barry K.W."/>
            <person name="Cichocki N."/>
            <person name="Veneault-Fourrey C."/>
            <person name="LaButti K."/>
            <person name="Lindquist E.A."/>
            <person name="Lipzen A."/>
            <person name="Lundell T."/>
            <person name="Morin E."/>
            <person name="Murat C."/>
            <person name="Sun H."/>
            <person name="Tunlid A."/>
            <person name="Henrissat B."/>
            <person name="Grigoriev I.V."/>
            <person name="Hibbett D.S."/>
            <person name="Martin F."/>
            <person name="Nordberg H.P."/>
            <person name="Cantor M.N."/>
            <person name="Hua S.X."/>
        </authorList>
    </citation>
    <scope>NUCLEOTIDE SEQUENCE [LARGE SCALE GENOMIC DNA]</scope>
    <source>
        <strain evidence="3">h7</strain>
    </source>
</reference>
<protein>
    <submittedName>
        <fullName evidence="2">Uncharacterized protein</fullName>
    </submittedName>
</protein>
<feature type="region of interest" description="Disordered" evidence="1">
    <location>
        <begin position="183"/>
        <end position="262"/>
    </location>
</feature>
<dbReference type="AlphaFoldDB" id="A0A0C2XYM2"/>